<dbReference type="AlphaFoldDB" id="A0AAW3B3H3"/>
<evidence type="ECO:0000313" key="1">
    <source>
        <dbReference type="EMBL" id="KAL0515553.1"/>
    </source>
</evidence>
<gene>
    <name evidence="1" type="ORF">Q4I30_000728</name>
</gene>
<proteinExistence type="predicted"/>
<organism evidence="1 2">
    <name type="scientific">Leishmania utingensis</name>
    <dbReference type="NCBI Taxonomy" id="653362"/>
    <lineage>
        <taxon>Eukaryota</taxon>
        <taxon>Discoba</taxon>
        <taxon>Euglenozoa</taxon>
        <taxon>Kinetoplastea</taxon>
        <taxon>Metakinetoplastina</taxon>
        <taxon>Trypanosomatida</taxon>
        <taxon>Trypanosomatidae</taxon>
        <taxon>Leishmaniinae</taxon>
        <taxon>Leishmania</taxon>
    </lineage>
</organism>
<sequence length="112" mass="12380">MMRCGWPVLNFGRDLRALSIPQVCKAGMPLKTRWEWLASAYGVWSQCMVLATVNANLGETFVQRSCAVIMTVGERVLSLIAMIERGSMPYCILTYLDALPGGHPCDGRGRTL</sequence>
<reference evidence="1 2" key="1">
    <citation type="submission" date="2024-02" db="EMBL/GenBank/DDBJ databases">
        <title>FIRST GENOME SEQUENCES OF Leishmania (Viannia) shawi, Leishmania (Viannia) lindenbergi AND Leishmania (Viannia) utingensis.</title>
        <authorList>
            <person name="Resadore F."/>
            <person name="Custodio M.G.F."/>
            <person name="Boite M.C."/>
            <person name="Cupolillo E."/>
            <person name="Ferreira G.E.M."/>
        </authorList>
    </citation>
    <scope>NUCLEOTIDE SEQUENCE [LARGE SCALE GENOMIC DNA]</scope>
    <source>
        <strain evidence="1 2">ITUB/BR/1977/M4964</strain>
    </source>
</reference>
<name>A0AAW3B3H3_9TRYP</name>
<dbReference type="Proteomes" id="UP001482455">
    <property type="component" value="Unassembled WGS sequence"/>
</dbReference>
<comment type="caution">
    <text evidence="1">The sequence shown here is derived from an EMBL/GenBank/DDBJ whole genome shotgun (WGS) entry which is preliminary data.</text>
</comment>
<evidence type="ECO:0000313" key="2">
    <source>
        <dbReference type="Proteomes" id="UP001482455"/>
    </source>
</evidence>
<dbReference type="EMBL" id="JBAMZL010000002">
    <property type="protein sequence ID" value="KAL0515553.1"/>
    <property type="molecule type" value="Genomic_DNA"/>
</dbReference>
<protein>
    <submittedName>
        <fullName evidence="1">Uncharacterized protein</fullName>
    </submittedName>
</protein>
<accession>A0AAW3B3H3</accession>
<keyword evidence="2" id="KW-1185">Reference proteome</keyword>